<evidence type="ECO:0000256" key="1">
    <source>
        <dbReference type="SAM" id="MobiDB-lite"/>
    </source>
</evidence>
<organism evidence="2 3">
    <name type="scientific">Daedalea quercina L-15889</name>
    <dbReference type="NCBI Taxonomy" id="1314783"/>
    <lineage>
        <taxon>Eukaryota</taxon>
        <taxon>Fungi</taxon>
        <taxon>Dikarya</taxon>
        <taxon>Basidiomycota</taxon>
        <taxon>Agaricomycotina</taxon>
        <taxon>Agaricomycetes</taxon>
        <taxon>Polyporales</taxon>
        <taxon>Fomitopsis</taxon>
    </lineage>
</organism>
<name>A0A165SLT3_9APHY</name>
<feature type="compositionally biased region" description="Basic and acidic residues" evidence="1">
    <location>
        <begin position="76"/>
        <end position="86"/>
    </location>
</feature>
<reference evidence="2 3" key="1">
    <citation type="journal article" date="2016" name="Mol. Biol. Evol.">
        <title>Comparative Genomics of Early-Diverging Mushroom-Forming Fungi Provides Insights into the Origins of Lignocellulose Decay Capabilities.</title>
        <authorList>
            <person name="Nagy L.G."/>
            <person name="Riley R."/>
            <person name="Tritt A."/>
            <person name="Adam C."/>
            <person name="Daum C."/>
            <person name="Floudas D."/>
            <person name="Sun H."/>
            <person name="Yadav J.S."/>
            <person name="Pangilinan J."/>
            <person name="Larsson K.H."/>
            <person name="Matsuura K."/>
            <person name="Barry K."/>
            <person name="Labutti K."/>
            <person name="Kuo R."/>
            <person name="Ohm R.A."/>
            <person name="Bhattacharya S.S."/>
            <person name="Shirouzu T."/>
            <person name="Yoshinaga Y."/>
            <person name="Martin F.M."/>
            <person name="Grigoriev I.V."/>
            <person name="Hibbett D.S."/>
        </authorList>
    </citation>
    <scope>NUCLEOTIDE SEQUENCE [LARGE SCALE GENOMIC DNA]</scope>
    <source>
        <strain evidence="2 3">L-15889</strain>
    </source>
</reference>
<dbReference type="EMBL" id="KV429042">
    <property type="protein sequence ID" value="KZT72188.1"/>
    <property type="molecule type" value="Genomic_DNA"/>
</dbReference>
<feature type="region of interest" description="Disordered" evidence="1">
    <location>
        <begin position="76"/>
        <end position="103"/>
    </location>
</feature>
<evidence type="ECO:0000313" key="3">
    <source>
        <dbReference type="Proteomes" id="UP000076727"/>
    </source>
</evidence>
<evidence type="ECO:0000313" key="2">
    <source>
        <dbReference type="EMBL" id="KZT72188.1"/>
    </source>
</evidence>
<sequence length="103" mass="11040">MGRQATRLPEQLPQSAPVTVLSNCSLKSTESPTVANVKICPASIPGSAVAASVTPTNTVNVDHIIELIVQRIDRRSSRGLREDDVPPRYPECRSVMNSPLCGS</sequence>
<accession>A0A165SLT3</accession>
<dbReference type="Proteomes" id="UP000076727">
    <property type="component" value="Unassembled WGS sequence"/>
</dbReference>
<gene>
    <name evidence="2" type="ORF">DAEQUDRAFT_723371</name>
</gene>
<proteinExistence type="predicted"/>
<protein>
    <submittedName>
        <fullName evidence="2">Uncharacterized protein</fullName>
    </submittedName>
</protein>
<keyword evidence="3" id="KW-1185">Reference proteome</keyword>
<dbReference type="AlphaFoldDB" id="A0A165SLT3"/>